<keyword evidence="3" id="KW-1185">Reference proteome</keyword>
<evidence type="ECO:0000313" key="2">
    <source>
        <dbReference type="EMBL" id="RZC62008.1"/>
    </source>
</evidence>
<dbReference type="EMBL" id="CM010719">
    <property type="protein sequence ID" value="RZC62008.1"/>
    <property type="molecule type" value="Genomic_DNA"/>
</dbReference>
<dbReference type="Gramene" id="RZC62008">
    <property type="protein sequence ID" value="RZC62008"/>
    <property type="gene ID" value="C5167_023792"/>
</dbReference>
<reference evidence="2 3" key="1">
    <citation type="journal article" date="2018" name="Science">
        <title>The opium poppy genome and morphinan production.</title>
        <authorList>
            <person name="Guo L."/>
            <person name="Winzer T."/>
            <person name="Yang X."/>
            <person name="Li Y."/>
            <person name="Ning Z."/>
            <person name="He Z."/>
            <person name="Teodor R."/>
            <person name="Lu Y."/>
            <person name="Bowser T.A."/>
            <person name="Graham I.A."/>
            <person name="Ye K."/>
        </authorList>
    </citation>
    <scope>NUCLEOTIDE SEQUENCE [LARGE SCALE GENOMIC DNA]</scope>
    <source>
        <strain evidence="3">cv. HN1</strain>
        <tissue evidence="2">Leaves</tissue>
    </source>
</reference>
<evidence type="ECO:0000313" key="3">
    <source>
        <dbReference type="Proteomes" id="UP000316621"/>
    </source>
</evidence>
<evidence type="ECO:0000256" key="1">
    <source>
        <dbReference type="SAM" id="MobiDB-lite"/>
    </source>
</evidence>
<organism evidence="2 3">
    <name type="scientific">Papaver somniferum</name>
    <name type="common">Opium poppy</name>
    <dbReference type="NCBI Taxonomy" id="3469"/>
    <lineage>
        <taxon>Eukaryota</taxon>
        <taxon>Viridiplantae</taxon>
        <taxon>Streptophyta</taxon>
        <taxon>Embryophyta</taxon>
        <taxon>Tracheophyta</taxon>
        <taxon>Spermatophyta</taxon>
        <taxon>Magnoliopsida</taxon>
        <taxon>Ranunculales</taxon>
        <taxon>Papaveraceae</taxon>
        <taxon>Papaveroideae</taxon>
        <taxon>Papaver</taxon>
    </lineage>
</organism>
<gene>
    <name evidence="2" type="ORF">C5167_023792</name>
</gene>
<protein>
    <submittedName>
        <fullName evidence="2">Uncharacterized protein</fullName>
    </submittedName>
</protein>
<proteinExistence type="predicted"/>
<name>A0A4Y7JQC9_PAPSO</name>
<feature type="region of interest" description="Disordered" evidence="1">
    <location>
        <begin position="103"/>
        <end position="128"/>
    </location>
</feature>
<dbReference type="AlphaFoldDB" id="A0A4Y7JQC9"/>
<accession>A0A4Y7JQC9</accession>
<dbReference type="Proteomes" id="UP000316621">
    <property type="component" value="Chromosome 5"/>
</dbReference>
<sequence>MKGKWIHCKVFTFGFIQNVPDFDPRRSPRIIDQQQRDTLSGFHLRRSPRLIEQQQRDAHLERRCVHYTVLRDSMTEVEKEAVLEKRRNAYRIQKTRNECGNTAEISEQLSITSSGSTTRPWSRNQYNE</sequence>